<feature type="transmembrane region" description="Helical" evidence="1">
    <location>
        <begin position="98"/>
        <end position="115"/>
    </location>
</feature>
<dbReference type="KEGG" id="aqt:FN924_14925"/>
<gene>
    <name evidence="2" type="ORF">FN924_14925</name>
</gene>
<dbReference type="Pfam" id="PF13398">
    <property type="entry name" value="Peptidase_M50B"/>
    <property type="match status" value="1"/>
</dbReference>
<evidence type="ECO:0000313" key="2">
    <source>
        <dbReference type="EMBL" id="QDP41363.1"/>
    </source>
</evidence>
<dbReference type="PANTHER" id="PTHR33979">
    <property type="entry name" value="OS02G0221600 PROTEIN"/>
    <property type="match status" value="1"/>
</dbReference>
<keyword evidence="1" id="KW-0472">Membrane</keyword>
<feature type="transmembrane region" description="Helical" evidence="1">
    <location>
        <begin position="121"/>
        <end position="139"/>
    </location>
</feature>
<dbReference type="RefSeq" id="WP_143895833.1">
    <property type="nucleotide sequence ID" value="NZ_CP041666.1"/>
</dbReference>
<feature type="transmembrane region" description="Helical" evidence="1">
    <location>
        <begin position="187"/>
        <end position="210"/>
    </location>
</feature>
<evidence type="ECO:0000313" key="3">
    <source>
        <dbReference type="Proteomes" id="UP000315215"/>
    </source>
</evidence>
<dbReference type="PANTHER" id="PTHR33979:SF2">
    <property type="entry name" value="PEPTIDASE M50B-LIKE-DOMAIN-CONTAINING PROTEIN"/>
    <property type="match status" value="1"/>
</dbReference>
<dbReference type="OrthoDB" id="158445at2"/>
<dbReference type="AlphaFoldDB" id="A0A516KIZ2"/>
<feature type="transmembrane region" description="Helical" evidence="1">
    <location>
        <begin position="74"/>
        <end position="91"/>
    </location>
</feature>
<sequence length="215" mass="23988">MEFIFYILLAYVFMKVPVVGPNLRLLNTLIHECSHVLVAKMTGGRGHSIKLHPDTSGTALVQSSTRFSGILSTYAGYTGPSLTAFALFYLLKQGNYQLVMLFFLTLVVGTTILWIRNVFGLLWSISFAGLLYVLFYYELDEALLHGSIILCSIVLLESITSAAFIFFKSMTSPREAGDATILQRVTWIPAVIWGMLFFVQSVFVGVKIFLQYVGV</sequence>
<protein>
    <submittedName>
        <fullName evidence="2">M50 family metallopeptidase</fullName>
    </submittedName>
</protein>
<keyword evidence="1" id="KW-0812">Transmembrane</keyword>
<dbReference type="Proteomes" id="UP000315215">
    <property type="component" value="Chromosome"/>
</dbReference>
<reference evidence="2 3" key="1">
    <citation type="submission" date="2019-07" db="EMBL/GenBank/DDBJ databases">
        <authorList>
            <person name="Li J."/>
        </authorList>
    </citation>
    <scope>NUCLEOTIDE SEQUENCE [LARGE SCALE GENOMIC DNA]</scope>
    <source>
        <strain evidence="2 3">TKL69</strain>
    </source>
</reference>
<organism evidence="2 3">
    <name type="scientific">Radiobacillus deserti</name>
    <dbReference type="NCBI Taxonomy" id="2594883"/>
    <lineage>
        <taxon>Bacteria</taxon>
        <taxon>Bacillati</taxon>
        <taxon>Bacillota</taxon>
        <taxon>Bacilli</taxon>
        <taxon>Bacillales</taxon>
        <taxon>Bacillaceae</taxon>
        <taxon>Radiobacillus</taxon>
    </lineage>
</organism>
<dbReference type="EMBL" id="CP041666">
    <property type="protein sequence ID" value="QDP41363.1"/>
    <property type="molecule type" value="Genomic_DNA"/>
</dbReference>
<feature type="transmembrane region" description="Helical" evidence="1">
    <location>
        <begin position="146"/>
        <end position="167"/>
    </location>
</feature>
<keyword evidence="3" id="KW-1185">Reference proteome</keyword>
<keyword evidence="1" id="KW-1133">Transmembrane helix</keyword>
<accession>A0A516KIZ2</accession>
<proteinExistence type="predicted"/>
<evidence type="ECO:0000256" key="1">
    <source>
        <dbReference type="SAM" id="Phobius"/>
    </source>
</evidence>
<dbReference type="InterPro" id="IPR049500">
    <property type="entry name" value="Peptidase_M50B-like"/>
</dbReference>
<name>A0A516KIZ2_9BACI</name>